<sequence length="356" mass="37928">MAGLAASRHAPASSSPSSSTSQRPPSQPAAAAAAGIAKNPDKSEPNAAADVPSAPAPSPPSNGRQPAAASELSRFKKIIHRLQWKTQFLDAGYRLAVDRLGKPAPDAAAREMMFKLDFFEYYMLIERALVHLLGVFGMSVVSSSSSSSSTSGPGARAAEIAPGKRNGKGLGKSRWGKKTTSSDAARGGGSNHRYHATVLEMLDSPSNPLHQVLGKGEVRRQLGRAKDLRNRWKTADCDNDAEDGQEEGGGGGGGGGGRKKGQQGMRNKKSPAPLESYDLANMLREISNGFGKGFEVAEGYVSGLMLLGGREEDTVMDWSEEVEMEEQRSGEDISSWQVGMDEGWEFMVDAMDWEAV</sequence>
<feature type="compositionally biased region" description="Basic residues" evidence="1">
    <location>
        <begin position="257"/>
        <end position="269"/>
    </location>
</feature>
<evidence type="ECO:0000313" key="2">
    <source>
        <dbReference type="EMBL" id="KAK4460710.1"/>
    </source>
</evidence>
<reference evidence="2" key="2">
    <citation type="submission" date="2023-06" db="EMBL/GenBank/DDBJ databases">
        <authorList>
            <consortium name="Lawrence Berkeley National Laboratory"/>
            <person name="Mondo S.J."/>
            <person name="Hensen N."/>
            <person name="Bonometti L."/>
            <person name="Westerberg I."/>
            <person name="Brannstrom I.O."/>
            <person name="Guillou S."/>
            <person name="Cros-Aarteil S."/>
            <person name="Calhoun S."/>
            <person name="Haridas S."/>
            <person name="Kuo A."/>
            <person name="Pangilinan J."/>
            <person name="Riley R."/>
            <person name="Labutti K."/>
            <person name="Andreopoulos B."/>
            <person name="Lipzen A."/>
            <person name="Chen C."/>
            <person name="Yanf M."/>
            <person name="Daum C."/>
            <person name="Ng V."/>
            <person name="Clum A."/>
            <person name="Steindorff A."/>
            <person name="Ohm R."/>
            <person name="Martin F."/>
            <person name="Silar P."/>
            <person name="Natvig D."/>
            <person name="Lalanne C."/>
            <person name="Gautier V."/>
            <person name="Ament-Velasquez S.L."/>
            <person name="Kruys A."/>
            <person name="Hutchinson M.I."/>
            <person name="Powell A.J."/>
            <person name="Barry K."/>
            <person name="Miller A.N."/>
            <person name="Grigoriev I.V."/>
            <person name="Debuchy R."/>
            <person name="Gladieux P."/>
            <person name="Thoren M.H."/>
            <person name="Johannesson H."/>
        </authorList>
    </citation>
    <scope>NUCLEOTIDE SEQUENCE</scope>
    <source>
        <strain evidence="2">PSN324</strain>
    </source>
</reference>
<protein>
    <submittedName>
        <fullName evidence="2">Uncharacterized protein</fullName>
    </submittedName>
</protein>
<proteinExistence type="predicted"/>
<feature type="compositionally biased region" description="Low complexity" evidence="1">
    <location>
        <begin position="1"/>
        <end position="34"/>
    </location>
</feature>
<organism evidence="2 3">
    <name type="scientific">Cladorrhinum samala</name>
    <dbReference type="NCBI Taxonomy" id="585594"/>
    <lineage>
        <taxon>Eukaryota</taxon>
        <taxon>Fungi</taxon>
        <taxon>Dikarya</taxon>
        <taxon>Ascomycota</taxon>
        <taxon>Pezizomycotina</taxon>
        <taxon>Sordariomycetes</taxon>
        <taxon>Sordariomycetidae</taxon>
        <taxon>Sordariales</taxon>
        <taxon>Podosporaceae</taxon>
        <taxon>Cladorrhinum</taxon>
    </lineage>
</organism>
<feature type="compositionally biased region" description="Gly residues" evidence="1">
    <location>
        <begin position="247"/>
        <end position="256"/>
    </location>
</feature>
<evidence type="ECO:0000313" key="3">
    <source>
        <dbReference type="Proteomes" id="UP001321749"/>
    </source>
</evidence>
<dbReference type="EMBL" id="MU865006">
    <property type="protein sequence ID" value="KAK4460710.1"/>
    <property type="molecule type" value="Genomic_DNA"/>
</dbReference>
<comment type="caution">
    <text evidence="2">The sequence shown here is derived from an EMBL/GenBank/DDBJ whole genome shotgun (WGS) entry which is preliminary data.</text>
</comment>
<feature type="compositionally biased region" description="Acidic residues" evidence="1">
    <location>
        <begin position="237"/>
        <end position="246"/>
    </location>
</feature>
<feature type="region of interest" description="Disordered" evidence="1">
    <location>
        <begin position="144"/>
        <end position="191"/>
    </location>
</feature>
<feature type="region of interest" description="Disordered" evidence="1">
    <location>
        <begin position="1"/>
        <end position="69"/>
    </location>
</feature>
<name>A0AAV9HKW1_9PEZI</name>
<dbReference type="AlphaFoldDB" id="A0AAV9HKW1"/>
<accession>A0AAV9HKW1</accession>
<feature type="region of interest" description="Disordered" evidence="1">
    <location>
        <begin position="233"/>
        <end position="273"/>
    </location>
</feature>
<dbReference type="Proteomes" id="UP001321749">
    <property type="component" value="Unassembled WGS sequence"/>
</dbReference>
<gene>
    <name evidence="2" type="ORF">QBC42DRAFT_205280</name>
</gene>
<keyword evidence="3" id="KW-1185">Reference proteome</keyword>
<evidence type="ECO:0000256" key="1">
    <source>
        <dbReference type="SAM" id="MobiDB-lite"/>
    </source>
</evidence>
<reference evidence="2" key="1">
    <citation type="journal article" date="2023" name="Mol. Phylogenet. Evol.">
        <title>Genome-scale phylogeny and comparative genomics of the fungal order Sordariales.</title>
        <authorList>
            <person name="Hensen N."/>
            <person name="Bonometti L."/>
            <person name="Westerberg I."/>
            <person name="Brannstrom I.O."/>
            <person name="Guillou S."/>
            <person name="Cros-Aarteil S."/>
            <person name="Calhoun S."/>
            <person name="Haridas S."/>
            <person name="Kuo A."/>
            <person name="Mondo S."/>
            <person name="Pangilinan J."/>
            <person name="Riley R."/>
            <person name="LaButti K."/>
            <person name="Andreopoulos B."/>
            <person name="Lipzen A."/>
            <person name="Chen C."/>
            <person name="Yan M."/>
            <person name="Daum C."/>
            <person name="Ng V."/>
            <person name="Clum A."/>
            <person name="Steindorff A."/>
            <person name="Ohm R.A."/>
            <person name="Martin F."/>
            <person name="Silar P."/>
            <person name="Natvig D.O."/>
            <person name="Lalanne C."/>
            <person name="Gautier V."/>
            <person name="Ament-Velasquez S.L."/>
            <person name="Kruys A."/>
            <person name="Hutchinson M.I."/>
            <person name="Powell A.J."/>
            <person name="Barry K."/>
            <person name="Miller A.N."/>
            <person name="Grigoriev I.V."/>
            <person name="Debuchy R."/>
            <person name="Gladieux P."/>
            <person name="Hiltunen Thoren M."/>
            <person name="Johannesson H."/>
        </authorList>
    </citation>
    <scope>NUCLEOTIDE SEQUENCE</scope>
    <source>
        <strain evidence="2">PSN324</strain>
    </source>
</reference>